<accession>A0A1G2QPD3</accession>
<reference evidence="1 2" key="1">
    <citation type="journal article" date="2016" name="Nat. Commun.">
        <title>Thousands of microbial genomes shed light on interconnected biogeochemical processes in an aquifer system.</title>
        <authorList>
            <person name="Anantharaman K."/>
            <person name="Brown C.T."/>
            <person name="Hug L.A."/>
            <person name="Sharon I."/>
            <person name="Castelle C.J."/>
            <person name="Probst A.J."/>
            <person name="Thomas B.C."/>
            <person name="Singh A."/>
            <person name="Wilkins M.J."/>
            <person name="Karaoz U."/>
            <person name="Brodie E.L."/>
            <person name="Williams K.H."/>
            <person name="Hubbard S.S."/>
            <person name="Banfield J.F."/>
        </authorList>
    </citation>
    <scope>NUCLEOTIDE SEQUENCE [LARGE SCALE GENOMIC DNA]</scope>
</reference>
<dbReference type="AlphaFoldDB" id="A0A1G2QPD3"/>
<name>A0A1G2QPD3_9BACT</name>
<evidence type="ECO:0000313" key="2">
    <source>
        <dbReference type="Proteomes" id="UP000179245"/>
    </source>
</evidence>
<comment type="caution">
    <text evidence="1">The sequence shown here is derived from an EMBL/GenBank/DDBJ whole genome shotgun (WGS) entry which is preliminary data.</text>
</comment>
<proteinExistence type="predicted"/>
<evidence type="ECO:0000313" key="1">
    <source>
        <dbReference type="EMBL" id="OHA61959.1"/>
    </source>
</evidence>
<dbReference type="EMBL" id="MHTO01000025">
    <property type="protein sequence ID" value="OHA61959.1"/>
    <property type="molecule type" value="Genomic_DNA"/>
</dbReference>
<sequence length="175" mass="20725">MEPYKFSPIENKEQLLEAIKYTHFKCFELCKKNFGRYLPVAGNIGIFCHYDNEYKLLTELREQLTDKSDNWQQKYYRLHKPIIIPTHRDVPDTVYTYLYVRGPDQHNEVGDVDFVLNGKEYQELKDSLLRGKKIKGIEILNRPDLDLIKLFDPEIDTLSFIGTEYIAENVKVKMN</sequence>
<dbReference type="Proteomes" id="UP000179245">
    <property type="component" value="Unassembled WGS sequence"/>
</dbReference>
<protein>
    <submittedName>
        <fullName evidence="1">Uncharacterized protein</fullName>
    </submittedName>
</protein>
<gene>
    <name evidence="1" type="ORF">A2117_00120</name>
</gene>
<organism evidence="1 2">
    <name type="scientific">Candidatus Wildermuthbacteria bacterium GWA2_46_15</name>
    <dbReference type="NCBI Taxonomy" id="1802443"/>
    <lineage>
        <taxon>Bacteria</taxon>
        <taxon>Candidatus Wildermuthiibacteriota</taxon>
    </lineage>
</organism>